<dbReference type="STRING" id="34004.SAMN04488021_101270"/>
<organism evidence="2 3">
    <name type="scientific">Paracoccus aminovorans</name>
    <dbReference type="NCBI Taxonomy" id="34004"/>
    <lineage>
        <taxon>Bacteria</taxon>
        <taxon>Pseudomonadati</taxon>
        <taxon>Pseudomonadota</taxon>
        <taxon>Alphaproteobacteria</taxon>
        <taxon>Rhodobacterales</taxon>
        <taxon>Paracoccaceae</taxon>
        <taxon>Paracoccus</taxon>
    </lineage>
</organism>
<accession>A0A1I2XFD3</accession>
<keyword evidence="1" id="KW-0472">Membrane</keyword>
<feature type="transmembrane region" description="Helical" evidence="1">
    <location>
        <begin position="56"/>
        <end position="80"/>
    </location>
</feature>
<feature type="transmembrane region" description="Helical" evidence="1">
    <location>
        <begin position="100"/>
        <end position="120"/>
    </location>
</feature>
<evidence type="ECO:0000313" key="2">
    <source>
        <dbReference type="EMBL" id="SFH11729.1"/>
    </source>
</evidence>
<evidence type="ECO:0000313" key="3">
    <source>
        <dbReference type="Proteomes" id="UP000183635"/>
    </source>
</evidence>
<dbReference type="RefSeq" id="WP_074965909.1">
    <property type="nucleotide sequence ID" value="NZ_CBCRYP010000002.1"/>
</dbReference>
<proteinExistence type="predicted"/>
<gene>
    <name evidence="2" type="ORF">SAMN04488021_101270</name>
</gene>
<keyword evidence="1" id="KW-0812">Transmembrane</keyword>
<sequence>MEIVWLIVAVAVALTVSIGAIRAAARSWAPLALQLALLLGSAGACYLIGGAKTGGYLAGIIGALLCLLMLIAAGGLALGAAGRWLWDRLRPATAGASPAAAWDVWVIGGLAALAVLLSALE</sequence>
<protein>
    <submittedName>
        <fullName evidence="2">Uncharacterized protein</fullName>
    </submittedName>
</protein>
<dbReference type="EMBL" id="FOPU01000001">
    <property type="protein sequence ID" value="SFH11729.1"/>
    <property type="molecule type" value="Genomic_DNA"/>
</dbReference>
<keyword evidence="3" id="KW-1185">Reference proteome</keyword>
<dbReference type="AlphaFoldDB" id="A0A1I2XFD3"/>
<dbReference type="Proteomes" id="UP000183635">
    <property type="component" value="Unassembled WGS sequence"/>
</dbReference>
<evidence type="ECO:0000256" key="1">
    <source>
        <dbReference type="SAM" id="Phobius"/>
    </source>
</evidence>
<reference evidence="2 3" key="1">
    <citation type="submission" date="2016-10" db="EMBL/GenBank/DDBJ databases">
        <authorList>
            <person name="de Groot N.N."/>
        </authorList>
    </citation>
    <scope>NUCLEOTIDE SEQUENCE [LARGE SCALE GENOMIC DNA]</scope>
    <source>
        <strain evidence="2 3">DSM 8537</strain>
    </source>
</reference>
<keyword evidence="1" id="KW-1133">Transmembrane helix</keyword>
<feature type="transmembrane region" description="Helical" evidence="1">
    <location>
        <begin position="29"/>
        <end position="49"/>
    </location>
</feature>
<name>A0A1I2XFD3_9RHOB</name>